<feature type="chain" id="PRO_5043012961" description="Outer membrane protein beta-barrel domain-containing protein" evidence="1">
    <location>
        <begin position="21"/>
        <end position="193"/>
    </location>
</feature>
<gene>
    <name evidence="2" type="ORF">VCB98_00015</name>
</gene>
<keyword evidence="3" id="KW-1185">Reference proteome</keyword>
<keyword evidence="1" id="KW-0732">Signal</keyword>
<dbReference type="RefSeq" id="WP_346049174.1">
    <property type="nucleotide sequence ID" value="NZ_JAYGII010000001.1"/>
</dbReference>
<evidence type="ECO:0000313" key="2">
    <source>
        <dbReference type="EMBL" id="MEA5444203.1"/>
    </source>
</evidence>
<accession>A0AAP6JCR1</accession>
<proteinExistence type="predicted"/>
<feature type="signal peptide" evidence="1">
    <location>
        <begin position="1"/>
        <end position="20"/>
    </location>
</feature>
<dbReference type="EMBL" id="JAYGII010000001">
    <property type="protein sequence ID" value="MEA5444203.1"/>
    <property type="molecule type" value="Genomic_DNA"/>
</dbReference>
<reference evidence="2 3" key="1">
    <citation type="submission" date="2023-12" db="EMBL/GenBank/DDBJ databases">
        <title>Whole-genome sequencing of halo(alkali)philic microorganisms from hypersaline lakes.</title>
        <authorList>
            <person name="Sorokin D.Y."/>
            <person name="Merkel A.Y."/>
            <person name="Messina E."/>
            <person name="Yakimov M."/>
        </authorList>
    </citation>
    <scope>NUCLEOTIDE SEQUENCE [LARGE SCALE GENOMIC DNA]</scope>
    <source>
        <strain evidence="2 3">AB-CW1</strain>
    </source>
</reference>
<evidence type="ECO:0000313" key="3">
    <source>
        <dbReference type="Proteomes" id="UP001302316"/>
    </source>
</evidence>
<sequence length="193" mass="20872">MSPARASLLTLLLAPVTALGSDLDFSTDFLDAQYSRIDPDSADAITGTSSRLSLTVSPGSWLILEREMLSRDNQDLPGRVAVEYNALLVGAGGMITDRGMWYLEGGPVTARVSLQDTRRSVSMAAGIRTRISPRFELGGGPRVGGVSRLDPESGEALMQIHGVFELSDQVAISGSYDYHGDDRQWRLGARLTW</sequence>
<dbReference type="AlphaFoldDB" id="A0AAP6JCR1"/>
<evidence type="ECO:0008006" key="4">
    <source>
        <dbReference type="Google" id="ProtNLM"/>
    </source>
</evidence>
<organism evidence="2 3">
    <name type="scientific">Natronospira elongata</name>
    <dbReference type="NCBI Taxonomy" id="3110268"/>
    <lineage>
        <taxon>Bacteria</taxon>
        <taxon>Pseudomonadati</taxon>
        <taxon>Pseudomonadota</taxon>
        <taxon>Gammaproteobacteria</taxon>
        <taxon>Natronospirales</taxon>
        <taxon>Natronospiraceae</taxon>
        <taxon>Natronospira</taxon>
    </lineage>
</organism>
<evidence type="ECO:0000256" key="1">
    <source>
        <dbReference type="SAM" id="SignalP"/>
    </source>
</evidence>
<name>A0AAP6JCR1_9GAMM</name>
<comment type="caution">
    <text evidence="2">The sequence shown here is derived from an EMBL/GenBank/DDBJ whole genome shotgun (WGS) entry which is preliminary data.</text>
</comment>
<protein>
    <recommendedName>
        <fullName evidence="4">Outer membrane protein beta-barrel domain-containing protein</fullName>
    </recommendedName>
</protein>
<dbReference type="Proteomes" id="UP001302316">
    <property type="component" value="Unassembled WGS sequence"/>
</dbReference>